<evidence type="ECO:0000313" key="2">
    <source>
        <dbReference type="EMBL" id="KAL3670074.1"/>
    </source>
</evidence>
<gene>
    <name evidence="2" type="ORF">V7S43_004390</name>
</gene>
<accession>A0ABD3FWT4</accession>
<sequence>MNVQVCSRKCVKLYFESVGATSDFTPSSVSETPSTTSGMSASSTATVLDLRDINEEGKVEATSDVNEEDNLETTNLISG</sequence>
<proteinExistence type="predicted"/>
<evidence type="ECO:0000256" key="1">
    <source>
        <dbReference type="SAM" id="MobiDB-lite"/>
    </source>
</evidence>
<dbReference type="AlphaFoldDB" id="A0ABD3FWT4"/>
<dbReference type="EMBL" id="JBIMZQ010000007">
    <property type="protein sequence ID" value="KAL3670074.1"/>
    <property type="molecule type" value="Genomic_DNA"/>
</dbReference>
<organism evidence="2 3">
    <name type="scientific">Phytophthora oleae</name>
    <dbReference type="NCBI Taxonomy" id="2107226"/>
    <lineage>
        <taxon>Eukaryota</taxon>
        <taxon>Sar</taxon>
        <taxon>Stramenopiles</taxon>
        <taxon>Oomycota</taxon>
        <taxon>Peronosporomycetes</taxon>
        <taxon>Peronosporales</taxon>
        <taxon>Peronosporaceae</taxon>
        <taxon>Phytophthora</taxon>
    </lineage>
</organism>
<feature type="region of interest" description="Disordered" evidence="1">
    <location>
        <begin position="58"/>
        <end position="79"/>
    </location>
</feature>
<comment type="caution">
    <text evidence="2">The sequence shown here is derived from an EMBL/GenBank/DDBJ whole genome shotgun (WGS) entry which is preliminary data.</text>
</comment>
<name>A0ABD3FWT4_9STRA</name>
<feature type="compositionally biased region" description="Low complexity" evidence="1">
    <location>
        <begin position="25"/>
        <end position="46"/>
    </location>
</feature>
<feature type="region of interest" description="Disordered" evidence="1">
    <location>
        <begin position="22"/>
        <end position="46"/>
    </location>
</feature>
<keyword evidence="3" id="KW-1185">Reference proteome</keyword>
<protein>
    <submittedName>
        <fullName evidence="2">Uncharacterized protein</fullName>
    </submittedName>
</protein>
<evidence type="ECO:0000313" key="3">
    <source>
        <dbReference type="Proteomes" id="UP001632037"/>
    </source>
</evidence>
<dbReference type="Proteomes" id="UP001632037">
    <property type="component" value="Unassembled WGS sequence"/>
</dbReference>
<reference evidence="2 3" key="1">
    <citation type="submission" date="2024-09" db="EMBL/GenBank/DDBJ databases">
        <title>Genome sequencing and assembly of Phytophthora oleae, isolate VK10A, causative agent of rot of olive drupes.</title>
        <authorList>
            <person name="Conti Taguali S."/>
            <person name="Riolo M."/>
            <person name="La Spada F."/>
            <person name="Cacciola S.O."/>
            <person name="Dionisio G."/>
        </authorList>
    </citation>
    <scope>NUCLEOTIDE SEQUENCE [LARGE SCALE GENOMIC DNA]</scope>
    <source>
        <strain evidence="2 3">VK10A</strain>
    </source>
</reference>